<sequence>MDKLSDVDLADVLNNISTYLNTAMTLACDPKGGVEVSDVIVNYCADYAKRTAKQVEQSLGGGNV</sequence>
<dbReference type="GeneID" id="58048213"/>
<proteinExistence type="predicted"/>
<keyword evidence="2" id="KW-1185">Reference proteome</keyword>
<dbReference type="RefSeq" id="WP_050144527.1">
    <property type="nucleotide sequence ID" value="NZ_CP046293.1"/>
</dbReference>
<dbReference type="PROSITE" id="PS51257">
    <property type="entry name" value="PROKAR_LIPOPROTEIN"/>
    <property type="match status" value="1"/>
</dbReference>
<evidence type="ECO:0000313" key="2">
    <source>
        <dbReference type="Proteomes" id="UP000424966"/>
    </source>
</evidence>
<gene>
    <name evidence="1" type="ORF">FOC37_18080</name>
</gene>
<organism evidence="1 2">
    <name type="scientific">Yersinia intermedia</name>
    <dbReference type="NCBI Taxonomy" id="631"/>
    <lineage>
        <taxon>Bacteria</taxon>
        <taxon>Pseudomonadati</taxon>
        <taxon>Pseudomonadota</taxon>
        <taxon>Gammaproteobacteria</taxon>
        <taxon>Enterobacterales</taxon>
        <taxon>Yersiniaceae</taxon>
        <taxon>Yersinia</taxon>
    </lineage>
</organism>
<reference evidence="1 2" key="1">
    <citation type="submission" date="2019-11" db="EMBL/GenBank/DDBJ databases">
        <title>FDA dAtabase for Regulatory Grade micrObial Sequences (FDA-ARGOS): Supporting development and validation of Infectious Disease Dx tests.</title>
        <authorList>
            <person name="Patel R."/>
            <person name="Rucinski S."/>
            <person name="Tallon L."/>
            <person name="Sadzewicz L."/>
            <person name="Vavikolanu K."/>
            <person name="Mehta A."/>
            <person name="Aluvathingal J."/>
            <person name="Nadendla S."/>
            <person name="Nandy P."/>
            <person name="Geyer C."/>
            <person name="Yan Y."/>
            <person name="Sichtig H."/>
        </authorList>
    </citation>
    <scope>NUCLEOTIDE SEQUENCE [LARGE SCALE GENOMIC DNA]</scope>
    <source>
        <strain evidence="1 2">FDAARGOS_729</strain>
    </source>
</reference>
<protein>
    <recommendedName>
        <fullName evidence="3">Phage protein</fullName>
    </recommendedName>
</protein>
<accession>A0ABX6FDX0</accession>
<name>A0ABX6FDX0_YERIN</name>
<evidence type="ECO:0000313" key="1">
    <source>
        <dbReference type="EMBL" id="QGR72106.1"/>
    </source>
</evidence>
<dbReference type="Proteomes" id="UP000424966">
    <property type="component" value="Chromosome"/>
</dbReference>
<dbReference type="EMBL" id="CP046294">
    <property type="protein sequence ID" value="QGR72106.1"/>
    <property type="molecule type" value="Genomic_DNA"/>
</dbReference>
<evidence type="ECO:0008006" key="3">
    <source>
        <dbReference type="Google" id="ProtNLM"/>
    </source>
</evidence>